<proteinExistence type="predicted"/>
<dbReference type="HOGENOM" id="CLU_2810005_0_0_9"/>
<feature type="chain" id="PRO_5002944712" evidence="1">
    <location>
        <begin position="25"/>
        <end position="67"/>
    </location>
</feature>
<evidence type="ECO:0000256" key="1">
    <source>
        <dbReference type="SAM" id="SignalP"/>
    </source>
</evidence>
<dbReference type="EMBL" id="ACLA01000012">
    <property type="protein sequence ID" value="EEQ48758.1"/>
    <property type="molecule type" value="Genomic_DNA"/>
</dbReference>
<dbReference type="Proteomes" id="UP000005309">
    <property type="component" value="Unassembled WGS sequence"/>
</dbReference>
<evidence type="ECO:0000313" key="2">
    <source>
        <dbReference type="EMBL" id="EEQ48758.1"/>
    </source>
</evidence>
<feature type="signal peptide" evidence="1">
    <location>
        <begin position="1"/>
        <end position="24"/>
    </location>
</feature>
<protein>
    <submittedName>
        <fullName evidence="2">Uncharacterized protein</fullName>
    </submittedName>
</protein>
<keyword evidence="1" id="KW-0732">Signal</keyword>
<accession>C4V320</accession>
<reference evidence="2 3" key="1">
    <citation type="submission" date="2009-04" db="EMBL/GenBank/DDBJ databases">
        <authorList>
            <person name="Qin X."/>
            <person name="Bachman B."/>
            <person name="Battles P."/>
            <person name="Bell A."/>
            <person name="Bess C."/>
            <person name="Bickham C."/>
            <person name="Chaboub L."/>
            <person name="Chen D."/>
            <person name="Coyle M."/>
            <person name="Deiros D.R."/>
            <person name="Dinh H."/>
            <person name="Forbes L."/>
            <person name="Fowler G."/>
            <person name="Francisco L."/>
            <person name="Fu Q."/>
            <person name="Gubbala S."/>
            <person name="Hale W."/>
            <person name="Han Y."/>
            <person name="Hemphill L."/>
            <person name="Highlander S.K."/>
            <person name="Hirani K."/>
            <person name="Hogues M."/>
            <person name="Jackson L."/>
            <person name="Jakkamsetti A."/>
            <person name="Javaid M."/>
            <person name="Jiang H."/>
            <person name="Korchina V."/>
            <person name="Kovar C."/>
            <person name="Lara F."/>
            <person name="Lee S."/>
            <person name="Mata R."/>
            <person name="Mathew T."/>
            <person name="Moen C."/>
            <person name="Morales K."/>
            <person name="Munidasa M."/>
            <person name="Nazareth L."/>
            <person name="Ngo R."/>
            <person name="Nguyen L."/>
            <person name="Okwuonu G."/>
            <person name="Ongeri F."/>
            <person name="Patil S."/>
            <person name="Petrosino J."/>
            <person name="Pham C."/>
            <person name="Pham P."/>
            <person name="Pu L.-L."/>
            <person name="Puazo M."/>
            <person name="Raj R."/>
            <person name="Reid J."/>
            <person name="Rouhana J."/>
            <person name="Saada N."/>
            <person name="Shang Y."/>
            <person name="Simmons D."/>
            <person name="Thornton R."/>
            <person name="Warren J."/>
            <person name="Weissenberger G."/>
            <person name="Zhang J."/>
            <person name="Zhang L."/>
            <person name="Zhou C."/>
            <person name="Zhu D."/>
            <person name="Muzny D."/>
            <person name="Worley K."/>
            <person name="Gibbs R."/>
        </authorList>
    </citation>
    <scope>NUCLEOTIDE SEQUENCE [LARGE SCALE GENOMIC DNA]</scope>
    <source>
        <strain evidence="2 3">ATCC 43531</strain>
    </source>
</reference>
<organism evidence="2 3">
    <name type="scientific">Selenomonas flueggei ATCC 43531</name>
    <dbReference type="NCBI Taxonomy" id="638302"/>
    <lineage>
        <taxon>Bacteria</taxon>
        <taxon>Bacillati</taxon>
        <taxon>Bacillota</taxon>
        <taxon>Negativicutes</taxon>
        <taxon>Selenomonadales</taxon>
        <taxon>Selenomonadaceae</taxon>
        <taxon>Selenomonas</taxon>
    </lineage>
</organism>
<dbReference type="AlphaFoldDB" id="C4V320"/>
<dbReference type="STRING" id="638302.HMPREF0908_0914"/>
<gene>
    <name evidence="2" type="ORF">HMPREF0908_0914</name>
</gene>
<sequence>MKKGKSFIAAATMSLGLTVGSAWAMPLPLGTDISDRFHGTVHKNDLIATDETYVLPHGRDSLCISQH</sequence>
<keyword evidence="3" id="KW-1185">Reference proteome</keyword>
<comment type="caution">
    <text evidence="2">The sequence shown here is derived from an EMBL/GenBank/DDBJ whole genome shotgun (WGS) entry which is preliminary data.</text>
</comment>
<evidence type="ECO:0000313" key="3">
    <source>
        <dbReference type="Proteomes" id="UP000005309"/>
    </source>
</evidence>
<name>C4V320_9FIRM</name>